<proteinExistence type="predicted"/>
<organism evidence="1">
    <name type="scientific">Kuetzingia canaliculata</name>
    <name type="common">Red alga</name>
    <name type="synonym">Rytiphlaea canaliculata</name>
    <dbReference type="NCBI Taxonomy" id="228262"/>
    <lineage>
        <taxon>Eukaryota</taxon>
        <taxon>Rhodophyta</taxon>
        <taxon>Florideophyceae</taxon>
        <taxon>Rhodymeniophycidae</taxon>
        <taxon>Ceramiales</taxon>
        <taxon>Rhodomelaceae</taxon>
        <taxon>Amansieae</taxon>
        <taxon>Kuetzingia</taxon>
    </lineage>
</organism>
<dbReference type="AlphaFoldDB" id="A0A1Z1MPU3"/>
<geneLocation type="chloroplast" evidence="1"/>
<protein>
    <submittedName>
        <fullName evidence="1">Uncharacterized protein</fullName>
    </submittedName>
</protein>
<accession>A0A1Z1MPU3</accession>
<gene>
    <name evidence="1" type="primary">orf38</name>
</gene>
<dbReference type="EMBL" id="MF101449">
    <property type="protein sequence ID" value="ARW67956.1"/>
    <property type="molecule type" value="Genomic_DNA"/>
</dbReference>
<keyword evidence="1" id="KW-0150">Chloroplast</keyword>
<sequence>MTLIVNINNSTTPHLTDLASLKNFKTVNVLIYFMQDTI</sequence>
<dbReference type="RefSeq" id="YP_009398770.1">
    <property type="nucleotide sequence ID" value="NC_035293.1"/>
</dbReference>
<evidence type="ECO:0000313" key="1">
    <source>
        <dbReference type="EMBL" id="ARW67956.1"/>
    </source>
</evidence>
<reference evidence="1" key="1">
    <citation type="journal article" date="2017" name="J. Phycol.">
        <title>Analysis of chloroplast genomes and a supermatrix inform reclassification of the Rhodomelaceae (Rhodophyta).</title>
        <authorList>
            <person name="Diaz-Tapia P."/>
            <person name="Maggs C.A."/>
            <person name="West J.A."/>
            <person name="Verbruggen H."/>
        </authorList>
    </citation>
    <scope>NUCLEOTIDE SEQUENCE</scope>
    <source>
        <strain evidence="1">PD1540</strain>
    </source>
</reference>
<keyword evidence="1" id="KW-0934">Plastid</keyword>
<name>A0A1Z1MPU3_KUECA</name>
<dbReference type="GeneID" id="33361350"/>